<keyword evidence="7 11" id="KW-0274">FAD</keyword>
<accession>A0ABV1G863</accession>
<evidence type="ECO:0000256" key="10">
    <source>
        <dbReference type="ARBA" id="ARBA00048540"/>
    </source>
</evidence>
<evidence type="ECO:0000256" key="2">
    <source>
        <dbReference type="ARBA" id="ARBA00011955"/>
    </source>
</evidence>
<keyword evidence="8 11" id="KW-0460">Magnesium</keyword>
<keyword evidence="12" id="KW-1003">Cell membrane</keyword>
<keyword evidence="12" id="KW-0449">Lipoprotein</keyword>
<keyword evidence="12" id="KW-0472">Membrane</keyword>
<proteinExistence type="inferred from homology"/>
<comment type="caution">
    <text evidence="13">The sequence shown here is derived from an EMBL/GenBank/DDBJ whole genome shotgun (WGS) entry which is preliminary data.</text>
</comment>
<evidence type="ECO:0000256" key="8">
    <source>
        <dbReference type="ARBA" id="ARBA00022842"/>
    </source>
</evidence>
<evidence type="ECO:0000313" key="13">
    <source>
        <dbReference type="EMBL" id="MEQ2511394.1"/>
    </source>
</evidence>
<evidence type="ECO:0000313" key="14">
    <source>
        <dbReference type="Proteomes" id="UP001491552"/>
    </source>
</evidence>
<keyword evidence="5 11" id="KW-0808">Transferase</keyword>
<comment type="function">
    <text evidence="12">Flavin transferase that catalyzes the transfer of the FMN moiety of FAD and its covalent binding to the hydroxyl group of a threonine residue in a target flavoprotein.</text>
</comment>
<keyword evidence="6 11" id="KW-0479">Metal-binding</keyword>
<dbReference type="PIRSF" id="PIRSF006268">
    <property type="entry name" value="ApbE"/>
    <property type="match status" value="1"/>
</dbReference>
<protein>
    <recommendedName>
        <fullName evidence="3 11">FAD:protein FMN transferase</fullName>
        <ecNumber evidence="2 11">2.7.1.180</ecNumber>
    </recommendedName>
    <alternativeName>
        <fullName evidence="9 11">Flavin transferase</fullName>
    </alternativeName>
</protein>
<comment type="cofactor">
    <cofactor evidence="1 12">
        <name>Mg(2+)</name>
        <dbReference type="ChEBI" id="CHEBI:18420"/>
    </cofactor>
</comment>
<dbReference type="GO" id="GO:0016740">
    <property type="term" value="F:transferase activity"/>
    <property type="evidence" value="ECO:0007669"/>
    <property type="project" value="UniProtKB-KW"/>
</dbReference>
<comment type="catalytic activity">
    <reaction evidence="10 11 12">
        <text>L-threonyl-[protein] + FAD = FMN-L-threonyl-[protein] + AMP + H(+)</text>
        <dbReference type="Rhea" id="RHEA:36847"/>
        <dbReference type="Rhea" id="RHEA-COMP:11060"/>
        <dbReference type="Rhea" id="RHEA-COMP:11061"/>
        <dbReference type="ChEBI" id="CHEBI:15378"/>
        <dbReference type="ChEBI" id="CHEBI:30013"/>
        <dbReference type="ChEBI" id="CHEBI:57692"/>
        <dbReference type="ChEBI" id="CHEBI:74257"/>
        <dbReference type="ChEBI" id="CHEBI:456215"/>
        <dbReference type="EC" id="2.7.1.180"/>
    </reaction>
</comment>
<evidence type="ECO:0000256" key="12">
    <source>
        <dbReference type="RuleBase" id="RU363002"/>
    </source>
</evidence>
<keyword evidence="12" id="KW-0997">Cell inner membrane</keyword>
<evidence type="ECO:0000256" key="9">
    <source>
        <dbReference type="ARBA" id="ARBA00031306"/>
    </source>
</evidence>
<evidence type="ECO:0000256" key="5">
    <source>
        <dbReference type="ARBA" id="ARBA00022679"/>
    </source>
</evidence>
<keyword evidence="14" id="KW-1185">Reference proteome</keyword>
<evidence type="ECO:0000256" key="3">
    <source>
        <dbReference type="ARBA" id="ARBA00016337"/>
    </source>
</evidence>
<evidence type="ECO:0000256" key="7">
    <source>
        <dbReference type="ARBA" id="ARBA00022827"/>
    </source>
</evidence>
<dbReference type="Pfam" id="PF02424">
    <property type="entry name" value="ApbE"/>
    <property type="match status" value="1"/>
</dbReference>
<gene>
    <name evidence="13" type="ORF">WMO66_09065</name>
</gene>
<dbReference type="RefSeq" id="WP_349136087.1">
    <property type="nucleotide sequence ID" value="NZ_JBBMFF010000229.1"/>
</dbReference>
<dbReference type="EMBL" id="JBBMFF010000229">
    <property type="protein sequence ID" value="MEQ2511394.1"/>
    <property type="molecule type" value="Genomic_DNA"/>
</dbReference>
<evidence type="ECO:0000256" key="4">
    <source>
        <dbReference type="ARBA" id="ARBA00022630"/>
    </source>
</evidence>
<dbReference type="Proteomes" id="UP001491552">
    <property type="component" value="Unassembled WGS sequence"/>
</dbReference>
<reference evidence="13 14" key="1">
    <citation type="submission" date="2024-03" db="EMBL/GenBank/DDBJ databases">
        <title>Human intestinal bacterial collection.</title>
        <authorList>
            <person name="Pauvert C."/>
            <person name="Hitch T.C.A."/>
            <person name="Clavel T."/>
        </authorList>
    </citation>
    <scope>NUCLEOTIDE SEQUENCE [LARGE SCALE GENOMIC DNA]</scope>
    <source>
        <strain evidence="13 14">CLA-AA-H192</strain>
    </source>
</reference>
<dbReference type="PANTHER" id="PTHR30040">
    <property type="entry name" value="THIAMINE BIOSYNTHESIS LIPOPROTEIN APBE"/>
    <property type="match status" value="1"/>
</dbReference>
<sequence>MKKWFAAVLLAALVLTGCGPKQPEAHEAQLFAMDTLMSLRIWGDEVLVTQTEDTLRSLEALLSATSEDSDIARLNRDGTAELQPQTADLLQQALDCATRTGGAFDPTVYPLVCLWGFPSGKYHVPTEAELTGALAHTGPQHLQLNGAVAALDAGCSVDLGGIAKGYAAERCAHQLEETGAQAAMLSLGGNVQTVDSKPDGTAWQVGIADPNDPSSAIAVVRFTGSKALVTSGDYQRYFEQDGVRYHHILDPQTGRPVQNGLRSVTILADSGTLADGLSTALFVMGLERATEFWRASSDFEAVFITEDGMIYATEGAAPLLTDCTFTELKR</sequence>
<evidence type="ECO:0000256" key="1">
    <source>
        <dbReference type="ARBA" id="ARBA00001946"/>
    </source>
</evidence>
<dbReference type="PANTHER" id="PTHR30040:SF2">
    <property type="entry name" value="FAD:PROTEIN FMN TRANSFERASE"/>
    <property type="match status" value="1"/>
</dbReference>
<keyword evidence="4 11" id="KW-0285">Flavoprotein</keyword>
<evidence type="ECO:0000256" key="6">
    <source>
        <dbReference type="ARBA" id="ARBA00022723"/>
    </source>
</evidence>
<organism evidence="13 14">
    <name type="scientific">Faecousia intestinalis</name>
    <dbReference type="NCBI Taxonomy" id="3133167"/>
    <lineage>
        <taxon>Bacteria</taxon>
        <taxon>Bacillati</taxon>
        <taxon>Bacillota</taxon>
        <taxon>Clostridia</taxon>
        <taxon>Eubacteriales</taxon>
        <taxon>Oscillospiraceae</taxon>
        <taxon>Faecousia</taxon>
    </lineage>
</organism>
<comment type="similarity">
    <text evidence="11 12">Belongs to the ApbE family.</text>
</comment>
<evidence type="ECO:0000256" key="11">
    <source>
        <dbReference type="PIRNR" id="PIRNR006268"/>
    </source>
</evidence>
<dbReference type="Gene3D" id="3.10.520.10">
    <property type="entry name" value="ApbE-like domains"/>
    <property type="match status" value="1"/>
</dbReference>
<dbReference type="InterPro" id="IPR024932">
    <property type="entry name" value="ApbE"/>
</dbReference>
<dbReference type="InterPro" id="IPR003374">
    <property type="entry name" value="ApbE-like_sf"/>
</dbReference>
<comment type="subcellular location">
    <subcellularLocation>
        <location evidence="12">Cell inner membrane</location>
        <topology evidence="12">Lipid-anchor</topology>
        <orientation evidence="12">Periplasmic side</orientation>
    </subcellularLocation>
</comment>
<dbReference type="SUPFAM" id="SSF143631">
    <property type="entry name" value="ApbE-like"/>
    <property type="match status" value="1"/>
</dbReference>
<dbReference type="EC" id="2.7.1.180" evidence="2 11"/>
<name>A0ABV1G863_9FIRM</name>
<dbReference type="PROSITE" id="PS51257">
    <property type="entry name" value="PROKAR_LIPOPROTEIN"/>
    <property type="match status" value="1"/>
</dbReference>